<accession>A0A426UBN7</accession>
<sequence>MVRSTLRDLASVLRRDALVLLWFTALALMAMLPVLPRPRELILGELGDNVHYAYMAGWSAQALLLGQSPFVDPRLNYPDALPLASNDWPYVSYLLVAPATLALGPVFGYNLAIFLSHLLSGYFTYLWAQRLTGHRGAALFAGTAFMLTPFRMLRSLGHANIVTTQMLPIFFWALDHTLHTRVQRERSLWLLGGATALLASSSQYLLLMSLVCGALYALYTIFPHFRFLQVHGWRIAVSVLGGALVGALPTLSVLGSGTFTPFAIGRTRIWSADPLNFVLPSSMHPLWGAWVEQMRPEPYAGEKTLYVSLVALLLAGIGFGALLREPAGRRRALVWGATALSALVFALGTDLWINNEPLQRNDPFWLPAYYLGHLPGLGMMRVWSRFGIITILFVAMFAAFGLRYLMNRTPHRGKQVLIASLLMGLLLIDLLPGRLPAATLVPRGIDQWLAAQEGDFAVAFLPVDKPMINDLAIFGSLFHAKQMPAYMHAAHQPRAYQDFAAMALDFPDQRSLDYFAWRRFTYLILDTSQYNGWRAPEWASVEARLAQFPELEQVAEIDSFVVFAFSGQ</sequence>
<feature type="transmembrane region" description="Helical" evidence="1">
    <location>
        <begin position="382"/>
        <end position="404"/>
    </location>
</feature>
<organism evidence="3 4">
    <name type="scientific">Candidatus Viridilinea halotolerans</name>
    <dbReference type="NCBI Taxonomy" id="2491704"/>
    <lineage>
        <taxon>Bacteria</taxon>
        <taxon>Bacillati</taxon>
        <taxon>Chloroflexota</taxon>
        <taxon>Chloroflexia</taxon>
        <taxon>Chloroflexales</taxon>
        <taxon>Chloroflexineae</taxon>
        <taxon>Oscillochloridaceae</taxon>
        <taxon>Candidatus Viridilinea</taxon>
    </lineage>
</organism>
<proteinExistence type="predicted"/>
<keyword evidence="1" id="KW-1133">Transmembrane helix</keyword>
<feature type="domain" description="DUF6311" evidence="2">
    <location>
        <begin position="54"/>
        <end position="423"/>
    </location>
</feature>
<keyword evidence="1" id="KW-0472">Membrane</keyword>
<feature type="transmembrane region" description="Helical" evidence="1">
    <location>
        <begin position="416"/>
        <end position="435"/>
    </location>
</feature>
<reference evidence="3 4" key="1">
    <citation type="submission" date="2018-12" db="EMBL/GenBank/DDBJ databases">
        <title>Genome Sequence of Candidatus Viridilinea halotolerans isolated from saline sulfide-rich spring.</title>
        <authorList>
            <person name="Grouzdev D.S."/>
            <person name="Burganskaya E.I."/>
            <person name="Krutkina M.S."/>
            <person name="Sukhacheva M.V."/>
            <person name="Gorlenko V.M."/>
        </authorList>
    </citation>
    <scope>NUCLEOTIDE SEQUENCE [LARGE SCALE GENOMIC DNA]</scope>
    <source>
        <strain evidence="3">Chok-6</strain>
    </source>
</reference>
<feature type="transmembrane region" description="Helical" evidence="1">
    <location>
        <begin position="332"/>
        <end position="353"/>
    </location>
</feature>
<comment type="caution">
    <text evidence="3">The sequence shown here is derived from an EMBL/GenBank/DDBJ whole genome shotgun (WGS) entry which is preliminary data.</text>
</comment>
<dbReference type="InterPro" id="IPR046278">
    <property type="entry name" value="DUF6311"/>
</dbReference>
<evidence type="ECO:0000259" key="2">
    <source>
        <dbReference type="Pfam" id="PF19830"/>
    </source>
</evidence>
<evidence type="ECO:0000313" key="4">
    <source>
        <dbReference type="Proteomes" id="UP000280307"/>
    </source>
</evidence>
<feature type="transmembrane region" description="Helical" evidence="1">
    <location>
        <begin position="304"/>
        <end position="323"/>
    </location>
</feature>
<dbReference type="Pfam" id="PF19830">
    <property type="entry name" value="DUF6311"/>
    <property type="match status" value="1"/>
</dbReference>
<evidence type="ECO:0000313" key="3">
    <source>
        <dbReference type="EMBL" id="RRR78236.1"/>
    </source>
</evidence>
<keyword evidence="1" id="KW-0812">Transmembrane</keyword>
<dbReference type="EMBL" id="RSAS01000025">
    <property type="protein sequence ID" value="RRR78236.1"/>
    <property type="molecule type" value="Genomic_DNA"/>
</dbReference>
<feature type="transmembrane region" description="Helical" evidence="1">
    <location>
        <begin position="194"/>
        <end position="219"/>
    </location>
</feature>
<dbReference type="Proteomes" id="UP000280307">
    <property type="component" value="Unassembled WGS sequence"/>
</dbReference>
<protein>
    <recommendedName>
        <fullName evidence="2">DUF6311 domain-containing protein</fullName>
    </recommendedName>
</protein>
<feature type="transmembrane region" description="Helical" evidence="1">
    <location>
        <begin position="91"/>
        <end position="112"/>
    </location>
</feature>
<name>A0A426UBN7_9CHLR</name>
<dbReference type="AlphaFoldDB" id="A0A426UBN7"/>
<feature type="transmembrane region" description="Helical" evidence="1">
    <location>
        <begin position="231"/>
        <end position="251"/>
    </location>
</feature>
<evidence type="ECO:0000256" key="1">
    <source>
        <dbReference type="SAM" id="Phobius"/>
    </source>
</evidence>
<feature type="transmembrane region" description="Helical" evidence="1">
    <location>
        <begin position="132"/>
        <end position="150"/>
    </location>
</feature>
<gene>
    <name evidence="3" type="ORF">EI684_00565</name>
</gene>